<reference evidence="2" key="1">
    <citation type="submission" date="2021-01" db="EMBL/GenBank/DDBJ databases">
        <authorList>
            <person name="Corre E."/>
            <person name="Pelletier E."/>
            <person name="Niang G."/>
            <person name="Scheremetjew M."/>
            <person name="Finn R."/>
            <person name="Kale V."/>
            <person name="Holt S."/>
            <person name="Cochrane G."/>
            <person name="Meng A."/>
            <person name="Brown T."/>
            <person name="Cohen L."/>
        </authorList>
    </citation>
    <scope>NUCLEOTIDE SEQUENCE</scope>
    <source>
        <strain evidence="2">CCMP2877</strain>
    </source>
</reference>
<dbReference type="GO" id="GO:0000166">
    <property type="term" value="F:nucleotide binding"/>
    <property type="evidence" value="ECO:0007669"/>
    <property type="project" value="InterPro"/>
</dbReference>
<evidence type="ECO:0000313" key="2">
    <source>
        <dbReference type="EMBL" id="CAD9262227.1"/>
    </source>
</evidence>
<dbReference type="InterPro" id="IPR000683">
    <property type="entry name" value="Gfo/Idh/MocA-like_OxRdtase_N"/>
</dbReference>
<dbReference type="Gene3D" id="3.40.50.720">
    <property type="entry name" value="NAD(P)-binding Rossmann-like Domain"/>
    <property type="match status" value="1"/>
</dbReference>
<evidence type="ECO:0000259" key="1">
    <source>
        <dbReference type="Pfam" id="PF01408"/>
    </source>
</evidence>
<protein>
    <recommendedName>
        <fullName evidence="1">Gfo/Idh/MocA-like oxidoreductase N-terminal domain-containing protein</fullName>
    </recommendedName>
</protein>
<dbReference type="Pfam" id="PF01408">
    <property type="entry name" value="GFO_IDH_MocA"/>
    <property type="match status" value="1"/>
</dbReference>
<feature type="domain" description="Gfo/Idh/MocA-like oxidoreductase N-terminal" evidence="1">
    <location>
        <begin position="142"/>
        <end position="199"/>
    </location>
</feature>
<dbReference type="GO" id="GO:0005737">
    <property type="term" value="C:cytoplasm"/>
    <property type="evidence" value="ECO:0007669"/>
    <property type="project" value="TreeGrafter"/>
</dbReference>
<dbReference type="SUPFAM" id="SSF51735">
    <property type="entry name" value="NAD(P)-binding Rossmann-fold domains"/>
    <property type="match status" value="1"/>
</dbReference>
<dbReference type="PANTHER" id="PTHR42840">
    <property type="entry name" value="NAD(P)-BINDING ROSSMANN-FOLD SUPERFAMILY PROTEIN-RELATED"/>
    <property type="match status" value="1"/>
</dbReference>
<dbReference type="Gene3D" id="3.30.360.10">
    <property type="entry name" value="Dihydrodipicolinate Reductase, domain 2"/>
    <property type="match status" value="1"/>
</dbReference>
<accession>A0A7S1XWL6</accession>
<dbReference type="InterPro" id="IPR036291">
    <property type="entry name" value="NAD(P)-bd_dom_sf"/>
</dbReference>
<proteinExistence type="predicted"/>
<gene>
    <name evidence="2" type="ORF">PPAR1163_LOCUS20608</name>
</gene>
<dbReference type="PANTHER" id="PTHR42840:SF6">
    <property type="entry name" value="BINDING ROSSMANN FOLD OXIDOREDUCTASE, PUTATIVE (AFU_ORTHOLOGUE AFUA_3G11930)-RELATED"/>
    <property type="match status" value="1"/>
</dbReference>
<name>A0A7S1XWL6_9STRA</name>
<dbReference type="AlphaFoldDB" id="A0A7S1XWL6"/>
<sequence>MSDQPRLPAEPCLAPPTMARNRTLGGAEEAQAVAAGRGGGRVNVLMIGTGEYTTGYVGGAAADSDKGAGVVALVMFDLRSRGVVGRVGMCGTNGAKFPGIRAHMQRCIGDVYDGLSLECETWPADGVRDGEAYKTAVASFQPGDVAIIFTPDDTHFTIAMECVRRGMHVLVTKPAVKTLAEHTELAAAADAAGVLVCVEVHKRFDPIYQDAYDRIQGLGDFSYLYAYMSQPKHQLETFKAWAGKSSDISYYLNSHHVDFNEWVCGEKAVPVCVTATGSTGVANAALDVETEDSITLTVQWRNLESGNLGTAVYTSAWIAPRADVHSQQRFFYMGTKGEINVDQAHRGYTMAKDGNPFGSVNPLFMKYTPTRGKFSGQRGYGYRSFEVFVDACNEINTQGAPVRGFDESLPTIHATYLTTTILEAGRLSLDADSRPMVITYKGATGADAHMPVSITPKEF</sequence>
<dbReference type="EMBL" id="HBGJ01032565">
    <property type="protein sequence ID" value="CAD9262227.1"/>
    <property type="molecule type" value="Transcribed_RNA"/>
</dbReference>
<organism evidence="2">
    <name type="scientific">Phaeomonas parva</name>
    <dbReference type="NCBI Taxonomy" id="124430"/>
    <lineage>
        <taxon>Eukaryota</taxon>
        <taxon>Sar</taxon>
        <taxon>Stramenopiles</taxon>
        <taxon>Ochrophyta</taxon>
        <taxon>Pinguiophyceae</taxon>
        <taxon>Pinguiochrysidales</taxon>
        <taxon>Pinguiochrysidaceae</taxon>
        <taxon>Phaeomonas</taxon>
    </lineage>
</organism>
<dbReference type="GO" id="GO:0016491">
    <property type="term" value="F:oxidoreductase activity"/>
    <property type="evidence" value="ECO:0007669"/>
    <property type="project" value="TreeGrafter"/>
</dbReference>
<dbReference type="GO" id="GO:0006740">
    <property type="term" value="P:NADPH regeneration"/>
    <property type="evidence" value="ECO:0007669"/>
    <property type="project" value="TreeGrafter"/>
</dbReference>
<dbReference type="SUPFAM" id="SSF55347">
    <property type="entry name" value="Glyceraldehyde-3-phosphate dehydrogenase-like, C-terminal domain"/>
    <property type="match status" value="1"/>
</dbReference>